<evidence type="ECO:0000256" key="2">
    <source>
        <dbReference type="ARBA" id="ARBA00008945"/>
    </source>
</evidence>
<name>D7FTY3_ECTSI</name>
<feature type="region of interest" description="Disordered" evidence="7">
    <location>
        <begin position="62"/>
        <end position="103"/>
    </location>
</feature>
<dbReference type="PANTHER" id="PTHR48277:SF1">
    <property type="entry name" value="MITOCHONDRIAL RIBOSOMAL PROTEIN S5"/>
    <property type="match status" value="1"/>
</dbReference>
<evidence type="ECO:0000256" key="4">
    <source>
        <dbReference type="ARBA" id="ARBA00023274"/>
    </source>
</evidence>
<dbReference type="OrthoDB" id="309483at2759"/>
<dbReference type="PANTHER" id="PTHR48277">
    <property type="entry name" value="MITOCHONDRIAL RIBOSOMAL PROTEIN S5"/>
    <property type="match status" value="1"/>
</dbReference>
<dbReference type="InterPro" id="IPR013810">
    <property type="entry name" value="Ribosomal_uS5_N"/>
</dbReference>
<dbReference type="InterPro" id="IPR020568">
    <property type="entry name" value="Ribosomal_Su5_D2-typ_SF"/>
</dbReference>
<dbReference type="GO" id="GO:0003723">
    <property type="term" value="F:RNA binding"/>
    <property type="evidence" value="ECO:0007669"/>
    <property type="project" value="InterPro"/>
</dbReference>
<proteinExistence type="inferred from homology"/>
<dbReference type="PROSITE" id="PS50881">
    <property type="entry name" value="S5_DSRBD"/>
    <property type="match status" value="1"/>
</dbReference>
<dbReference type="AlphaFoldDB" id="D7FTY3"/>
<dbReference type="InterPro" id="IPR005324">
    <property type="entry name" value="Ribosomal_uS5_C"/>
</dbReference>
<dbReference type="GO" id="GO:0006412">
    <property type="term" value="P:translation"/>
    <property type="evidence" value="ECO:0007669"/>
    <property type="project" value="InterPro"/>
</dbReference>
<evidence type="ECO:0000256" key="6">
    <source>
        <dbReference type="RuleBase" id="RU003823"/>
    </source>
</evidence>
<dbReference type="Pfam" id="PF00333">
    <property type="entry name" value="Ribosomal_S5"/>
    <property type="match status" value="1"/>
</dbReference>
<dbReference type="EMBL" id="FN649760">
    <property type="protein sequence ID" value="CBJ31510.1"/>
    <property type="molecule type" value="Genomic_DNA"/>
</dbReference>
<comment type="subcellular location">
    <subcellularLocation>
        <location evidence="1">Plastid</location>
    </subcellularLocation>
</comment>
<evidence type="ECO:0000256" key="1">
    <source>
        <dbReference type="ARBA" id="ARBA00004474"/>
    </source>
</evidence>
<reference evidence="9 10" key="1">
    <citation type="journal article" date="2010" name="Nature">
        <title>The Ectocarpus genome and the independent evolution of multicellularity in brown algae.</title>
        <authorList>
            <person name="Cock J.M."/>
            <person name="Sterck L."/>
            <person name="Rouze P."/>
            <person name="Scornet D."/>
            <person name="Allen A.E."/>
            <person name="Amoutzias G."/>
            <person name="Anthouard V."/>
            <person name="Artiguenave F."/>
            <person name="Aury J.M."/>
            <person name="Badger J.H."/>
            <person name="Beszteri B."/>
            <person name="Billiau K."/>
            <person name="Bonnet E."/>
            <person name="Bothwell J.H."/>
            <person name="Bowler C."/>
            <person name="Boyen C."/>
            <person name="Brownlee C."/>
            <person name="Carrano C.J."/>
            <person name="Charrier B."/>
            <person name="Cho G.Y."/>
            <person name="Coelho S.M."/>
            <person name="Collen J."/>
            <person name="Corre E."/>
            <person name="Da Silva C."/>
            <person name="Delage L."/>
            <person name="Delaroque N."/>
            <person name="Dittami S.M."/>
            <person name="Doulbeau S."/>
            <person name="Elias M."/>
            <person name="Farnham G."/>
            <person name="Gachon C.M."/>
            <person name="Gschloessl B."/>
            <person name="Heesch S."/>
            <person name="Jabbari K."/>
            <person name="Jubin C."/>
            <person name="Kawai H."/>
            <person name="Kimura K."/>
            <person name="Kloareg B."/>
            <person name="Kupper F.C."/>
            <person name="Lang D."/>
            <person name="Le Bail A."/>
            <person name="Leblanc C."/>
            <person name="Lerouge P."/>
            <person name="Lohr M."/>
            <person name="Lopez P.J."/>
            <person name="Martens C."/>
            <person name="Maumus F."/>
            <person name="Michel G."/>
            <person name="Miranda-Saavedra D."/>
            <person name="Morales J."/>
            <person name="Moreau H."/>
            <person name="Motomura T."/>
            <person name="Nagasato C."/>
            <person name="Napoli C.A."/>
            <person name="Nelson D.R."/>
            <person name="Nyvall-Collen P."/>
            <person name="Peters A.F."/>
            <person name="Pommier C."/>
            <person name="Potin P."/>
            <person name="Poulain J."/>
            <person name="Quesneville H."/>
            <person name="Read B."/>
            <person name="Rensing S.A."/>
            <person name="Ritter A."/>
            <person name="Rousvoal S."/>
            <person name="Samanta M."/>
            <person name="Samson G."/>
            <person name="Schroeder D.C."/>
            <person name="Segurens B."/>
            <person name="Strittmatter M."/>
            <person name="Tonon T."/>
            <person name="Tregear J.W."/>
            <person name="Valentin K."/>
            <person name="von Dassow P."/>
            <person name="Yamagishi T."/>
            <person name="Van de Peer Y."/>
            <person name="Wincker P."/>
        </authorList>
    </citation>
    <scope>NUCLEOTIDE SEQUENCE [LARGE SCALE GENOMIC DNA]</scope>
    <source>
        <strain evidence="10">Ec32 / CCAP1310/4</strain>
    </source>
</reference>
<evidence type="ECO:0000313" key="10">
    <source>
        <dbReference type="Proteomes" id="UP000002630"/>
    </source>
</evidence>
<dbReference type="GO" id="GO:0009536">
    <property type="term" value="C:plastid"/>
    <property type="evidence" value="ECO:0007669"/>
    <property type="project" value="UniProtKB-SubCell"/>
</dbReference>
<dbReference type="GO" id="GO:0005840">
    <property type="term" value="C:ribosome"/>
    <property type="evidence" value="ECO:0007669"/>
    <property type="project" value="UniProtKB-KW"/>
</dbReference>
<keyword evidence="3 5" id="KW-0689">Ribosomal protein</keyword>
<dbReference type="STRING" id="2880.D7FTY3"/>
<evidence type="ECO:0000313" key="9">
    <source>
        <dbReference type="EMBL" id="CBJ31510.1"/>
    </source>
</evidence>
<dbReference type="eggNOG" id="KOG2646">
    <property type="taxonomic scope" value="Eukaryota"/>
</dbReference>
<keyword evidence="10" id="KW-1185">Reference proteome</keyword>
<keyword evidence="4 5" id="KW-0687">Ribonucleoprotein</keyword>
<dbReference type="Pfam" id="PF03719">
    <property type="entry name" value="Ribosomal_S5_C"/>
    <property type="match status" value="1"/>
</dbReference>
<evidence type="ECO:0000259" key="8">
    <source>
        <dbReference type="PROSITE" id="PS50881"/>
    </source>
</evidence>
<dbReference type="Gene3D" id="3.30.160.20">
    <property type="match status" value="1"/>
</dbReference>
<dbReference type="GO" id="GO:0003735">
    <property type="term" value="F:structural constituent of ribosome"/>
    <property type="evidence" value="ECO:0007669"/>
    <property type="project" value="UniProtKB-UniRule"/>
</dbReference>
<feature type="compositionally biased region" description="Basic and acidic residues" evidence="7">
    <location>
        <begin position="76"/>
        <end position="90"/>
    </location>
</feature>
<evidence type="ECO:0000256" key="5">
    <source>
        <dbReference type="PROSITE-ProRule" id="PRU00268"/>
    </source>
</evidence>
<dbReference type="InParanoid" id="D7FTY3"/>
<feature type="domain" description="S5 DRBM" evidence="8">
    <location>
        <begin position="205"/>
        <end position="268"/>
    </location>
</feature>
<evidence type="ECO:0000256" key="7">
    <source>
        <dbReference type="SAM" id="MobiDB-lite"/>
    </source>
</evidence>
<dbReference type="SUPFAM" id="SSF54211">
    <property type="entry name" value="Ribosomal protein S5 domain 2-like"/>
    <property type="match status" value="1"/>
</dbReference>
<dbReference type="Proteomes" id="UP000002630">
    <property type="component" value="Unassembled WGS sequence"/>
</dbReference>
<dbReference type="InterPro" id="IPR000851">
    <property type="entry name" value="Ribosomal_uS5"/>
</dbReference>
<sequence length="370" mass="40716">MPFPWGAARPKLGVHGRREDTQIDDAMGVDGKFSVALLRARPAQHHRQAAAALHSSTMLLDRGDKRGESHNSSVDNGDKEGDTGSADESKPASVRSVSMTDKDKPDVVDLADLIMSGTSYEEAVKGTEFDALDKETSKEFEESTRRLTALRENRLEEYLEETGETDLLDKVRAIYGEPETSEQTDGPAPPKKKKKKTVEMAQGQWAEILVHTDRVTKTVKGGMEIQYRALVTVGNLHGVGGFAIGKADTPAVAITEASRKAKLLHNLVYVERYKQASLCQDLVGKHNGSKVYIWSRPPGSGMRAGKLSRDILYNMGITDGACKIIGRRNKYSMIYAMFDALAKHRGIESIARGRGKRILSLQREMAGRFA</sequence>
<protein>
    <recommendedName>
        <fullName evidence="8">S5 DRBM domain-containing protein</fullName>
    </recommendedName>
</protein>
<comment type="similarity">
    <text evidence="2 6">Belongs to the universal ribosomal protein uS5 family.</text>
</comment>
<accession>D7FTY3</accession>
<gene>
    <name evidence="9" type="ORF">Esi_0261_0025</name>
</gene>
<evidence type="ECO:0000256" key="3">
    <source>
        <dbReference type="ARBA" id="ARBA00022980"/>
    </source>
</evidence>
<dbReference type="InterPro" id="IPR014721">
    <property type="entry name" value="Ribsml_uS5_D2-typ_fold_subgr"/>
</dbReference>
<dbReference type="SUPFAM" id="SSF54768">
    <property type="entry name" value="dsRNA-binding domain-like"/>
    <property type="match status" value="1"/>
</dbReference>
<organism evidence="9 10">
    <name type="scientific">Ectocarpus siliculosus</name>
    <name type="common">Brown alga</name>
    <name type="synonym">Conferva siliculosa</name>
    <dbReference type="NCBI Taxonomy" id="2880"/>
    <lineage>
        <taxon>Eukaryota</taxon>
        <taxon>Sar</taxon>
        <taxon>Stramenopiles</taxon>
        <taxon>Ochrophyta</taxon>
        <taxon>PX clade</taxon>
        <taxon>Phaeophyceae</taxon>
        <taxon>Ectocarpales</taxon>
        <taxon>Ectocarpaceae</taxon>
        <taxon>Ectocarpus</taxon>
    </lineage>
</organism>
<dbReference type="Gene3D" id="3.30.230.10">
    <property type="match status" value="1"/>
</dbReference>
<dbReference type="FunFam" id="3.30.230.10:FF:000002">
    <property type="entry name" value="30S ribosomal protein S5"/>
    <property type="match status" value="1"/>
</dbReference>
<dbReference type="GO" id="GO:1990904">
    <property type="term" value="C:ribonucleoprotein complex"/>
    <property type="evidence" value="ECO:0007669"/>
    <property type="project" value="UniProtKB-UniRule"/>
</dbReference>
<feature type="region of interest" description="Disordered" evidence="7">
    <location>
        <begin position="1"/>
        <end position="25"/>
    </location>
</feature>